<sequence>MFANSLPAIFGLPLLAKASYFLQLVDMKANISIIFLILGIVLGLLANCISVWVVARIGRRPLVISSLLVCAALWLSMGIANCFPITPAVTWWTAVSMMLTIVTAGIGVWPASFAIAAETSSLQLRARTQGLGWCVSALSVAGENGVYVSGVVAGGGGGRVVACSGDEGEECCGD</sequence>
<proteinExistence type="predicted"/>
<accession>A0ACC2IA49</accession>
<evidence type="ECO:0000313" key="2">
    <source>
        <dbReference type="Proteomes" id="UP001153331"/>
    </source>
</evidence>
<dbReference type="EMBL" id="JAPHNI010000359">
    <property type="protein sequence ID" value="KAJ8112003.1"/>
    <property type="molecule type" value="Genomic_DNA"/>
</dbReference>
<gene>
    <name evidence="1" type="ORF">OPT61_g5539</name>
</gene>
<keyword evidence="2" id="KW-1185">Reference proteome</keyword>
<protein>
    <submittedName>
        <fullName evidence="1">Uncharacterized protein</fullName>
    </submittedName>
</protein>
<dbReference type="Proteomes" id="UP001153331">
    <property type="component" value="Unassembled WGS sequence"/>
</dbReference>
<organism evidence="1 2">
    <name type="scientific">Boeremia exigua</name>
    <dbReference type="NCBI Taxonomy" id="749465"/>
    <lineage>
        <taxon>Eukaryota</taxon>
        <taxon>Fungi</taxon>
        <taxon>Dikarya</taxon>
        <taxon>Ascomycota</taxon>
        <taxon>Pezizomycotina</taxon>
        <taxon>Dothideomycetes</taxon>
        <taxon>Pleosporomycetidae</taxon>
        <taxon>Pleosporales</taxon>
        <taxon>Pleosporineae</taxon>
        <taxon>Didymellaceae</taxon>
        <taxon>Boeremia</taxon>
    </lineage>
</organism>
<evidence type="ECO:0000313" key="1">
    <source>
        <dbReference type="EMBL" id="KAJ8112003.1"/>
    </source>
</evidence>
<name>A0ACC2IA49_9PLEO</name>
<reference evidence="1" key="1">
    <citation type="submission" date="2022-11" db="EMBL/GenBank/DDBJ databases">
        <title>Genome Sequence of Boeremia exigua.</title>
        <authorList>
            <person name="Buettner E."/>
        </authorList>
    </citation>
    <scope>NUCLEOTIDE SEQUENCE</scope>
    <source>
        <strain evidence="1">CU02</strain>
    </source>
</reference>
<comment type="caution">
    <text evidence="1">The sequence shown here is derived from an EMBL/GenBank/DDBJ whole genome shotgun (WGS) entry which is preliminary data.</text>
</comment>